<dbReference type="EnsemblPlants" id="ONIVA06G24840.1">
    <property type="protein sequence ID" value="ONIVA06G24840.1"/>
    <property type="gene ID" value="ONIVA06G24840"/>
</dbReference>
<reference evidence="6" key="1">
    <citation type="submission" date="2015-04" db="UniProtKB">
        <authorList>
            <consortium name="EnsemblPlants"/>
        </authorList>
    </citation>
    <scope>IDENTIFICATION</scope>
    <source>
        <strain evidence="6">SL10</strain>
    </source>
</reference>
<feature type="compositionally biased region" description="Pro residues" evidence="3">
    <location>
        <begin position="12"/>
        <end position="21"/>
    </location>
</feature>
<dbReference type="PANTHER" id="PTHR26379:SF438">
    <property type="entry name" value="OS08G0128700 PROTEIN"/>
    <property type="match status" value="1"/>
</dbReference>
<dbReference type="Gramene" id="ONIVA06G24840.1">
    <property type="protein sequence ID" value="ONIVA06G24840.1"/>
    <property type="gene ID" value="ONIVA06G24840"/>
</dbReference>
<dbReference type="SMART" id="SM00225">
    <property type="entry name" value="BTB"/>
    <property type="match status" value="1"/>
</dbReference>
<dbReference type="OMA" id="WAIRFYS"/>
<dbReference type="InterPro" id="IPR008974">
    <property type="entry name" value="TRAF-like"/>
</dbReference>
<dbReference type="PANTHER" id="PTHR26379">
    <property type="entry name" value="BTB/POZ AND MATH DOMAIN-CONTAINING PROTEIN 1"/>
    <property type="match status" value="1"/>
</dbReference>
<comment type="similarity">
    <text evidence="2">Belongs to the Tdpoz family.</text>
</comment>
<dbReference type="HOGENOM" id="CLU_004253_2_0_1"/>
<dbReference type="Pfam" id="PF22486">
    <property type="entry name" value="MATH_2"/>
    <property type="match status" value="1"/>
</dbReference>
<evidence type="ECO:0000259" key="4">
    <source>
        <dbReference type="PROSITE" id="PS50097"/>
    </source>
</evidence>
<dbReference type="Gene3D" id="2.60.210.10">
    <property type="entry name" value="Apoptosis, Tumor Necrosis Factor Receptor Associated Protein 2, Chain A"/>
    <property type="match status" value="1"/>
</dbReference>
<evidence type="ECO:0000256" key="1">
    <source>
        <dbReference type="ARBA" id="ARBA00004906"/>
    </source>
</evidence>
<dbReference type="STRING" id="4536.A0A0E0HTH4"/>
<dbReference type="SUPFAM" id="SSF49599">
    <property type="entry name" value="TRAF domain-like"/>
    <property type="match status" value="1"/>
</dbReference>
<dbReference type="Pfam" id="PF24570">
    <property type="entry name" value="BACK_BPM_SPOP"/>
    <property type="match status" value="1"/>
</dbReference>
<dbReference type="InterPro" id="IPR056423">
    <property type="entry name" value="BACK_BPM_SPOP"/>
</dbReference>
<accession>A0A0E0HTH4</accession>
<dbReference type="PROSITE" id="PS50097">
    <property type="entry name" value="BTB"/>
    <property type="match status" value="1"/>
</dbReference>
<dbReference type="SUPFAM" id="SSF54695">
    <property type="entry name" value="POZ domain"/>
    <property type="match status" value="1"/>
</dbReference>
<comment type="pathway">
    <text evidence="1">Protein modification; protein ubiquitination.</text>
</comment>
<organism evidence="6">
    <name type="scientific">Oryza nivara</name>
    <name type="common">Indian wild rice</name>
    <name type="synonym">Oryza sativa f. spontanea</name>
    <dbReference type="NCBI Taxonomy" id="4536"/>
    <lineage>
        <taxon>Eukaryota</taxon>
        <taxon>Viridiplantae</taxon>
        <taxon>Streptophyta</taxon>
        <taxon>Embryophyta</taxon>
        <taxon>Tracheophyta</taxon>
        <taxon>Spermatophyta</taxon>
        <taxon>Magnoliopsida</taxon>
        <taxon>Liliopsida</taxon>
        <taxon>Poales</taxon>
        <taxon>Poaceae</taxon>
        <taxon>BOP clade</taxon>
        <taxon>Oryzoideae</taxon>
        <taxon>Oryzeae</taxon>
        <taxon>Oryzinae</taxon>
        <taxon>Oryza</taxon>
    </lineage>
</organism>
<dbReference type="CDD" id="cd00121">
    <property type="entry name" value="MATH"/>
    <property type="match status" value="1"/>
</dbReference>
<dbReference type="Proteomes" id="UP000006591">
    <property type="component" value="Chromosome 6"/>
</dbReference>
<dbReference type="InterPro" id="IPR000210">
    <property type="entry name" value="BTB/POZ_dom"/>
</dbReference>
<dbReference type="Gene3D" id="3.30.710.10">
    <property type="entry name" value="Potassium Channel Kv1.1, Chain A"/>
    <property type="match status" value="1"/>
</dbReference>
<feature type="domain" description="BTB" evidence="4">
    <location>
        <begin position="179"/>
        <end position="246"/>
    </location>
</feature>
<dbReference type="PROSITE" id="PS50144">
    <property type="entry name" value="MATH"/>
    <property type="match status" value="1"/>
</dbReference>
<dbReference type="Gene3D" id="1.25.40.420">
    <property type="match status" value="1"/>
</dbReference>
<dbReference type="InterPro" id="IPR011333">
    <property type="entry name" value="SKP1/BTB/POZ_sf"/>
</dbReference>
<dbReference type="InterPro" id="IPR002083">
    <property type="entry name" value="MATH/TRAF_dom"/>
</dbReference>
<name>A0A0E0HTH4_ORYNI</name>
<sequence>MLPLLLDSLPTGNPPSPPPPHQMARAKTVSKCIMETAEGSHVFSITGYSQKRGMGVGKCVRSGAFSVGGHDWAIRFYSDGHGSSNYIHVYLDLLNRGVEVHASSDLRLLDHTTGLSTSVTKTLPKASAYLHDDRLDIECVVTVMKEPRVSQTKSSPKVAVPPSDIAAHLGKLLESKEAADVTFYVGEDTFAAHKVVLAMRSPVFKAELFGPMREAGAQVLPIKDIQPDVFKALLHFIYSDSLSIIDDLVGDDRGEMIRHLLVAADRYAMERLKLICETVAATLALADQHHCASLRDACIEFMSSSSMDDIVATQGFVDLKTNCPSVLVDAFVNMSMLNKSTNSLPSVDGGGEYMIVKDTLTGQQ</sequence>
<protein>
    <recommendedName>
        <fullName evidence="8">BTB domain-containing protein</fullName>
    </recommendedName>
</protein>
<evidence type="ECO:0000256" key="2">
    <source>
        <dbReference type="ARBA" id="ARBA00010846"/>
    </source>
</evidence>
<evidence type="ECO:0000259" key="5">
    <source>
        <dbReference type="PROSITE" id="PS50144"/>
    </source>
</evidence>
<dbReference type="CDD" id="cd18280">
    <property type="entry name" value="BTB_POZ_BPM_plant"/>
    <property type="match status" value="1"/>
</dbReference>
<keyword evidence="7" id="KW-1185">Reference proteome</keyword>
<feature type="region of interest" description="Disordered" evidence="3">
    <location>
        <begin position="1"/>
        <end position="23"/>
    </location>
</feature>
<evidence type="ECO:0000313" key="7">
    <source>
        <dbReference type="Proteomes" id="UP000006591"/>
    </source>
</evidence>
<reference evidence="6" key="2">
    <citation type="submission" date="2018-04" db="EMBL/GenBank/DDBJ databases">
        <title>OnivRS2 (Oryza nivara Reference Sequence Version 2).</title>
        <authorList>
            <person name="Zhang J."/>
            <person name="Kudrna D."/>
            <person name="Lee S."/>
            <person name="Talag J."/>
            <person name="Rajasekar S."/>
            <person name="Welchert J."/>
            <person name="Hsing Y.-I."/>
            <person name="Wing R.A."/>
        </authorList>
    </citation>
    <scope>NUCLEOTIDE SEQUENCE [LARGE SCALE GENOMIC DNA]</scope>
    <source>
        <strain evidence="6">SL10</strain>
    </source>
</reference>
<evidence type="ECO:0000256" key="3">
    <source>
        <dbReference type="SAM" id="MobiDB-lite"/>
    </source>
</evidence>
<dbReference type="GO" id="GO:0016567">
    <property type="term" value="P:protein ubiquitination"/>
    <property type="evidence" value="ECO:0007669"/>
    <property type="project" value="InterPro"/>
</dbReference>
<feature type="domain" description="MATH" evidence="5">
    <location>
        <begin position="38"/>
        <end position="141"/>
    </location>
</feature>
<evidence type="ECO:0008006" key="8">
    <source>
        <dbReference type="Google" id="ProtNLM"/>
    </source>
</evidence>
<dbReference type="InterPro" id="IPR045005">
    <property type="entry name" value="BPM1-6"/>
</dbReference>
<dbReference type="AlphaFoldDB" id="A0A0E0HTH4"/>
<evidence type="ECO:0000313" key="6">
    <source>
        <dbReference type="EnsemblPlants" id="ONIVA06G24840.1"/>
    </source>
</evidence>
<dbReference type="eggNOG" id="KOG1987">
    <property type="taxonomic scope" value="Eukaryota"/>
</dbReference>
<proteinExistence type="inferred from homology"/>